<feature type="compositionally biased region" description="Low complexity" evidence="1">
    <location>
        <begin position="236"/>
        <end position="246"/>
    </location>
</feature>
<feature type="compositionally biased region" description="Basic and acidic residues" evidence="1">
    <location>
        <begin position="504"/>
        <end position="523"/>
    </location>
</feature>
<feature type="compositionally biased region" description="Low complexity" evidence="1">
    <location>
        <begin position="297"/>
        <end position="308"/>
    </location>
</feature>
<evidence type="ECO:0008006" key="4">
    <source>
        <dbReference type="Google" id="ProtNLM"/>
    </source>
</evidence>
<dbReference type="EMBL" id="QGDH01000014">
    <property type="protein sequence ID" value="RAR15167.1"/>
    <property type="molecule type" value="Genomic_DNA"/>
</dbReference>
<accession>A0A364ND92</accession>
<gene>
    <name evidence="2" type="ORF">DDE83_001404</name>
</gene>
<feature type="compositionally biased region" description="Acidic residues" evidence="1">
    <location>
        <begin position="123"/>
        <end position="136"/>
    </location>
</feature>
<evidence type="ECO:0000256" key="1">
    <source>
        <dbReference type="SAM" id="MobiDB-lite"/>
    </source>
</evidence>
<feature type="compositionally biased region" description="Polar residues" evidence="1">
    <location>
        <begin position="272"/>
        <end position="290"/>
    </location>
</feature>
<feature type="compositionally biased region" description="Polar residues" evidence="1">
    <location>
        <begin position="369"/>
        <end position="392"/>
    </location>
</feature>
<feature type="compositionally biased region" description="Polar residues" evidence="1">
    <location>
        <begin position="96"/>
        <end position="107"/>
    </location>
</feature>
<sequence length="523" mass="57907">MAWFMRGVQSAVFHYASCAPCTGYTDGRKRRKAAKAARKVREKLELEQPDAYHHPEPTGTNAYWAEEITMGPGPPPRRARRANTANGCSSRGIPTRGTQSSTLSKGGSSLDVDQGRATRLSDDTLDDDDDDDDDDNERWNHKRYQREDEDLWGYEDHPTHLEQTMTGSSVGGGGYQIRRPGTSRSGTYYTARVPPVNELHPPVVSLPSPDPSENRWMLQPPPKASVMAGKERANNRSRSGSGASSRVELSLGRQVSSRQLMQKLERGETPDGLSSSQNGSYFDLTHGQTQRSDRCRTPQARPPSATSSSRRKRRDTAMARDLAMARTDTVSTQQSAGDSADTMIRGNSARSTVPVPDIKVIRLRQSRPALSTVQSSNSGRNDTVTVTRTNPGDENALALPKKPSPVHHRYTTTATPNSIPYYTKHREPLSSSDISSLNCLQDLVSPRALLNSRFVSAPLVEAKIRLPPSEEDMAARARQDWAGSGFSPSRDWDDEEEGVVNVPFDRDFGPPERDPRFRWSVDF</sequence>
<feature type="region of interest" description="Disordered" evidence="1">
    <location>
        <begin position="66"/>
        <end position="142"/>
    </location>
</feature>
<proteinExistence type="predicted"/>
<dbReference type="OrthoDB" id="506431at2759"/>
<feature type="compositionally biased region" description="Polar residues" evidence="1">
    <location>
        <begin position="328"/>
        <end position="337"/>
    </location>
</feature>
<reference evidence="3" key="1">
    <citation type="submission" date="2018-05" db="EMBL/GenBank/DDBJ databases">
        <title>Draft genome sequence of Stemphylium lycopersici strain CIDEFI 213.</title>
        <authorList>
            <person name="Medina R."/>
            <person name="Franco M.E.E."/>
            <person name="Lucentini C.G."/>
            <person name="Saparrat M.C.N."/>
            <person name="Balatti P.A."/>
        </authorList>
    </citation>
    <scope>NUCLEOTIDE SEQUENCE [LARGE SCALE GENOMIC DNA]</scope>
    <source>
        <strain evidence="3">CIDEFI 213</strain>
    </source>
</reference>
<feature type="region of interest" description="Disordered" evidence="1">
    <location>
        <begin position="164"/>
        <end position="186"/>
    </location>
</feature>
<dbReference type="Proteomes" id="UP000249619">
    <property type="component" value="Unassembled WGS sequence"/>
</dbReference>
<feature type="region of interest" description="Disordered" evidence="1">
    <location>
        <begin position="369"/>
        <end position="421"/>
    </location>
</feature>
<name>A0A364ND92_STELY</name>
<feature type="compositionally biased region" description="Polar residues" evidence="1">
    <location>
        <begin position="411"/>
        <end position="420"/>
    </location>
</feature>
<comment type="caution">
    <text evidence="2">The sequence shown here is derived from an EMBL/GenBank/DDBJ whole genome shotgun (WGS) entry which is preliminary data.</text>
</comment>
<feature type="compositionally biased region" description="Basic and acidic residues" evidence="1">
    <location>
        <begin position="113"/>
        <end position="122"/>
    </location>
</feature>
<keyword evidence="3" id="KW-1185">Reference proteome</keyword>
<evidence type="ECO:0000313" key="3">
    <source>
        <dbReference type="Proteomes" id="UP000249619"/>
    </source>
</evidence>
<feature type="region of interest" description="Disordered" evidence="1">
    <location>
        <begin position="475"/>
        <end position="523"/>
    </location>
</feature>
<evidence type="ECO:0000313" key="2">
    <source>
        <dbReference type="EMBL" id="RAR15167.1"/>
    </source>
</evidence>
<organism evidence="2 3">
    <name type="scientific">Stemphylium lycopersici</name>
    <name type="common">Tomato gray leaf spot disease fungus</name>
    <name type="synonym">Thyrospora lycopersici</name>
    <dbReference type="NCBI Taxonomy" id="183478"/>
    <lineage>
        <taxon>Eukaryota</taxon>
        <taxon>Fungi</taxon>
        <taxon>Dikarya</taxon>
        <taxon>Ascomycota</taxon>
        <taxon>Pezizomycotina</taxon>
        <taxon>Dothideomycetes</taxon>
        <taxon>Pleosporomycetidae</taxon>
        <taxon>Pleosporales</taxon>
        <taxon>Pleosporineae</taxon>
        <taxon>Pleosporaceae</taxon>
        <taxon>Stemphylium</taxon>
    </lineage>
</organism>
<protein>
    <recommendedName>
        <fullName evidence="4">Signal peptide-containing protein</fullName>
    </recommendedName>
</protein>
<dbReference type="AlphaFoldDB" id="A0A364ND92"/>
<feature type="region of interest" description="Disordered" evidence="1">
    <location>
        <begin position="198"/>
        <end position="349"/>
    </location>
</feature>